<evidence type="ECO:0000256" key="5">
    <source>
        <dbReference type="ARBA" id="ARBA00025466"/>
    </source>
</evidence>
<evidence type="ECO:0000313" key="9">
    <source>
        <dbReference type="RefSeq" id="XP_026758971.2"/>
    </source>
</evidence>
<dbReference type="AlphaFoldDB" id="A0A6J1WT39"/>
<reference evidence="9" key="1">
    <citation type="submission" date="2025-08" db="UniProtKB">
        <authorList>
            <consortium name="RefSeq"/>
        </authorList>
    </citation>
    <scope>IDENTIFICATION</scope>
    <source>
        <tissue evidence="9">Whole larvae</tissue>
    </source>
</reference>
<evidence type="ECO:0000256" key="1">
    <source>
        <dbReference type="ARBA" id="ARBA00011764"/>
    </source>
</evidence>
<name>A0A6J1WT39_GALME</name>
<dbReference type="Proteomes" id="UP001652740">
    <property type="component" value="Unplaced"/>
</dbReference>
<feature type="compositionally biased region" description="Basic and acidic residues" evidence="6">
    <location>
        <begin position="146"/>
        <end position="155"/>
    </location>
</feature>
<comment type="subunit">
    <text evidence="1">Self-associates forming complexes of several hundred monomers.</text>
</comment>
<evidence type="ECO:0000256" key="2">
    <source>
        <dbReference type="ARBA" id="ARBA00016807"/>
    </source>
</evidence>
<dbReference type="InParanoid" id="A0A6J1WT39"/>
<sequence>MPKDKSRVTEAQNDILCRFFEENPEVIRGYKKTPRYIEAVQTKWKKITPHLNSLGPTKDHKSWAKYLCNMKAKLKQNRVKWSKNSDGTGPIICNAEDFSEVKLRMLQVLKVSLNSQDTQKPNTSDLDLQEDTKLEQNDDDNFEDPYPWHEADDSKTPVQTHNPSYIKLRKSESPAPEIPQVLSSHNECGDEFDTFGKNIAQQLRALPLPLALETQEMLLSVIRKQRLSVLNNTQNSTDPLDK</sequence>
<feature type="region of interest" description="Disordered" evidence="6">
    <location>
        <begin position="116"/>
        <end position="161"/>
    </location>
</feature>
<keyword evidence="3" id="KW-0805">Transcription regulation</keyword>
<dbReference type="GeneID" id="113518309"/>
<accession>A0A6J1WT39</accession>
<comment type="function">
    <text evidence="5">Involved in transvection phenomena (= synapsis-dependent gene expression), where the synaptic pairing of chromosomes carrying genes with which zeste interacts influences the expression of these genes. Zeste binds to DNA and stimulates transcription from a nearby promoter.</text>
</comment>
<dbReference type="KEGG" id="gmw:113518309"/>
<dbReference type="InterPro" id="IPR028002">
    <property type="entry name" value="Myb_DNA-bind_5"/>
</dbReference>
<evidence type="ECO:0000256" key="4">
    <source>
        <dbReference type="ARBA" id="ARBA00023163"/>
    </source>
</evidence>
<proteinExistence type="predicted"/>
<organism evidence="8 9">
    <name type="scientific">Galleria mellonella</name>
    <name type="common">Greater wax moth</name>
    <dbReference type="NCBI Taxonomy" id="7137"/>
    <lineage>
        <taxon>Eukaryota</taxon>
        <taxon>Metazoa</taxon>
        <taxon>Ecdysozoa</taxon>
        <taxon>Arthropoda</taxon>
        <taxon>Hexapoda</taxon>
        <taxon>Insecta</taxon>
        <taxon>Pterygota</taxon>
        <taxon>Neoptera</taxon>
        <taxon>Endopterygota</taxon>
        <taxon>Lepidoptera</taxon>
        <taxon>Glossata</taxon>
        <taxon>Ditrysia</taxon>
        <taxon>Pyraloidea</taxon>
        <taxon>Pyralidae</taxon>
        <taxon>Galleriinae</taxon>
        <taxon>Galleria</taxon>
    </lineage>
</organism>
<evidence type="ECO:0000259" key="7">
    <source>
        <dbReference type="Pfam" id="PF13873"/>
    </source>
</evidence>
<feature type="compositionally biased region" description="Polar residues" evidence="6">
    <location>
        <begin position="116"/>
        <end position="126"/>
    </location>
</feature>
<evidence type="ECO:0000256" key="6">
    <source>
        <dbReference type="SAM" id="MobiDB-lite"/>
    </source>
</evidence>
<gene>
    <name evidence="9" type="primary">LOC113518309</name>
</gene>
<feature type="domain" description="Myb/SANT-like DNA-binding" evidence="7">
    <location>
        <begin position="5"/>
        <end position="77"/>
    </location>
</feature>
<keyword evidence="8" id="KW-1185">Reference proteome</keyword>
<keyword evidence="4" id="KW-0804">Transcription</keyword>
<evidence type="ECO:0000313" key="8">
    <source>
        <dbReference type="Proteomes" id="UP001652740"/>
    </source>
</evidence>
<dbReference type="Pfam" id="PF13873">
    <property type="entry name" value="Myb_DNA-bind_5"/>
    <property type="match status" value="1"/>
</dbReference>
<dbReference type="RefSeq" id="XP_026758971.2">
    <property type="nucleotide sequence ID" value="XM_026903170.3"/>
</dbReference>
<protein>
    <recommendedName>
        <fullName evidence="2">Regulatory protein zeste</fullName>
    </recommendedName>
</protein>
<evidence type="ECO:0000256" key="3">
    <source>
        <dbReference type="ARBA" id="ARBA00023015"/>
    </source>
</evidence>